<feature type="region of interest" description="Disordered" evidence="1">
    <location>
        <begin position="1"/>
        <end position="131"/>
    </location>
</feature>
<feature type="compositionally biased region" description="Basic and acidic residues" evidence="1">
    <location>
        <begin position="100"/>
        <end position="110"/>
    </location>
</feature>
<dbReference type="Proteomes" id="UP000008177">
    <property type="component" value="Unplaced contigs"/>
</dbReference>
<evidence type="ECO:0000256" key="1">
    <source>
        <dbReference type="SAM" id="MobiDB-lite"/>
    </source>
</evidence>
<dbReference type="InParanoid" id="G2YYJ5"/>
<feature type="compositionally biased region" description="Basic and acidic residues" evidence="1">
    <location>
        <begin position="120"/>
        <end position="130"/>
    </location>
</feature>
<dbReference type="AlphaFoldDB" id="G2YYJ5"/>
<dbReference type="OrthoDB" id="3563629at2759"/>
<evidence type="ECO:0000313" key="2">
    <source>
        <dbReference type="EMBL" id="CCD56693.1"/>
    </source>
</evidence>
<gene>
    <name evidence="2" type="ORF">BofuT4_P145010.1</name>
</gene>
<protein>
    <submittedName>
        <fullName evidence="2">Uncharacterized protein</fullName>
    </submittedName>
</protein>
<proteinExistence type="predicted"/>
<dbReference type="STRING" id="999810.G2YYJ5"/>
<feature type="compositionally biased region" description="Basic and acidic residues" evidence="1">
    <location>
        <begin position="370"/>
        <end position="395"/>
    </location>
</feature>
<reference evidence="3" key="1">
    <citation type="journal article" date="2011" name="PLoS Genet.">
        <title>Genomic analysis of the necrotrophic fungal pathogens Sclerotinia sclerotiorum and Botrytis cinerea.</title>
        <authorList>
            <person name="Amselem J."/>
            <person name="Cuomo C.A."/>
            <person name="van Kan J.A."/>
            <person name="Viaud M."/>
            <person name="Benito E.P."/>
            <person name="Couloux A."/>
            <person name="Coutinho P.M."/>
            <person name="de Vries R.P."/>
            <person name="Dyer P.S."/>
            <person name="Fillinger S."/>
            <person name="Fournier E."/>
            <person name="Gout L."/>
            <person name="Hahn M."/>
            <person name="Kohn L."/>
            <person name="Lapalu N."/>
            <person name="Plummer K.M."/>
            <person name="Pradier J.M."/>
            <person name="Quevillon E."/>
            <person name="Sharon A."/>
            <person name="Simon A."/>
            <person name="ten Have A."/>
            <person name="Tudzynski B."/>
            <person name="Tudzynski P."/>
            <person name="Wincker P."/>
            <person name="Andrew M."/>
            <person name="Anthouard V."/>
            <person name="Beever R.E."/>
            <person name="Beffa R."/>
            <person name="Benoit I."/>
            <person name="Bouzid O."/>
            <person name="Brault B."/>
            <person name="Chen Z."/>
            <person name="Choquer M."/>
            <person name="Collemare J."/>
            <person name="Cotton P."/>
            <person name="Danchin E.G."/>
            <person name="Da Silva C."/>
            <person name="Gautier A."/>
            <person name="Giraud C."/>
            <person name="Giraud T."/>
            <person name="Gonzalez C."/>
            <person name="Grossetete S."/>
            <person name="Guldener U."/>
            <person name="Henrissat B."/>
            <person name="Howlett B.J."/>
            <person name="Kodira C."/>
            <person name="Kretschmer M."/>
            <person name="Lappartient A."/>
            <person name="Leroch M."/>
            <person name="Levis C."/>
            <person name="Mauceli E."/>
            <person name="Neuveglise C."/>
            <person name="Oeser B."/>
            <person name="Pearson M."/>
            <person name="Poulain J."/>
            <person name="Poussereau N."/>
            <person name="Quesneville H."/>
            <person name="Rascle C."/>
            <person name="Schumacher J."/>
            <person name="Segurens B."/>
            <person name="Sexton A."/>
            <person name="Silva E."/>
            <person name="Sirven C."/>
            <person name="Soanes D.M."/>
            <person name="Talbot N.J."/>
            <person name="Templeton M."/>
            <person name="Yandava C."/>
            <person name="Yarden O."/>
            <person name="Zeng Q."/>
            <person name="Rollins J.A."/>
            <person name="Lebrun M.H."/>
            <person name="Dickman M."/>
        </authorList>
    </citation>
    <scope>NUCLEOTIDE SEQUENCE [LARGE SCALE GENOMIC DNA]</scope>
    <source>
        <strain evidence="3">T4</strain>
    </source>
</reference>
<sequence>MPMSIRSAAASRAGGRPAAVHRAVAPSSPGSGSYRSLRSRPRSVKSRSNIFEPDGYDSDGSGSYGSGSYGSGSYGSGSYGSGSYGSGSYGSGSYGSESSDAGREVTEDHSSANPHTSTRHQSDGRFDEVQAHVQDLEEDIADTRREWDNRGIDPSDMLLRIANHKQKLSTVASSETCRNPFLKLSFDGVDGSLKELEAQANVRKTREQEEMKVTGKFAERRENERIEKFERQQRFMQEQAAVKRKTKNEKEAKKKEKAEEEKRKRITKENERKEQKAKFAAAMIERKRSEKEEKNRKREQQTTERWKAYQKRTSREKAAINRDFERKATEKQERTAEEEAEYQAKVTEEARRYSAEKAYRKRAKAALGNTEEKSRDRERKWSEAYARKAVSDQEKKLRKKLNKLEDERKKIENDLGLRR</sequence>
<accession>G2YYJ5</accession>
<feature type="region of interest" description="Disordered" evidence="1">
    <location>
        <begin position="230"/>
        <end position="396"/>
    </location>
</feature>
<feature type="compositionally biased region" description="Basic and acidic residues" evidence="1">
    <location>
        <begin position="346"/>
        <end position="358"/>
    </location>
</feature>
<organism evidence="2 3">
    <name type="scientific">Botryotinia fuckeliana (strain T4)</name>
    <name type="common">Noble rot fungus</name>
    <name type="synonym">Botrytis cinerea</name>
    <dbReference type="NCBI Taxonomy" id="999810"/>
    <lineage>
        <taxon>Eukaryota</taxon>
        <taxon>Fungi</taxon>
        <taxon>Dikarya</taxon>
        <taxon>Ascomycota</taxon>
        <taxon>Pezizomycotina</taxon>
        <taxon>Leotiomycetes</taxon>
        <taxon>Helotiales</taxon>
        <taxon>Sclerotiniaceae</taxon>
        <taxon>Botrytis</taxon>
    </lineage>
</organism>
<feature type="compositionally biased region" description="Basic and acidic residues" evidence="1">
    <location>
        <begin position="284"/>
        <end position="337"/>
    </location>
</feature>
<dbReference type="HOGENOM" id="CLU_700182_0_0_1"/>
<feature type="compositionally biased region" description="Basic and acidic residues" evidence="1">
    <location>
        <begin position="248"/>
        <end position="277"/>
    </location>
</feature>
<feature type="compositionally biased region" description="Low complexity" evidence="1">
    <location>
        <begin position="1"/>
        <end position="18"/>
    </location>
</feature>
<evidence type="ECO:0000313" key="3">
    <source>
        <dbReference type="Proteomes" id="UP000008177"/>
    </source>
</evidence>
<dbReference type="EMBL" id="FQ790361">
    <property type="protein sequence ID" value="CCD56693.1"/>
    <property type="molecule type" value="Genomic_DNA"/>
</dbReference>
<name>G2YYJ5_BOTF4</name>
<feature type="compositionally biased region" description="Gly residues" evidence="1">
    <location>
        <begin position="62"/>
        <end position="93"/>
    </location>
</feature>